<dbReference type="GO" id="GO:0000976">
    <property type="term" value="F:transcription cis-regulatory region binding"/>
    <property type="evidence" value="ECO:0000318"/>
    <property type="project" value="GO_Central"/>
</dbReference>
<evidence type="ECO:0000256" key="1">
    <source>
        <dbReference type="ARBA" id="ARBA00004123"/>
    </source>
</evidence>
<organism evidence="12 13">
    <name type="scientific">Lactuca sativa</name>
    <name type="common">Garden lettuce</name>
    <dbReference type="NCBI Taxonomy" id="4236"/>
    <lineage>
        <taxon>Eukaryota</taxon>
        <taxon>Viridiplantae</taxon>
        <taxon>Streptophyta</taxon>
        <taxon>Embryophyta</taxon>
        <taxon>Tracheophyta</taxon>
        <taxon>Spermatophyta</taxon>
        <taxon>Magnoliopsida</taxon>
        <taxon>eudicotyledons</taxon>
        <taxon>Gunneridae</taxon>
        <taxon>Pentapetalae</taxon>
        <taxon>asterids</taxon>
        <taxon>campanulids</taxon>
        <taxon>Asterales</taxon>
        <taxon>Asteraceae</taxon>
        <taxon>Cichorioideae</taxon>
        <taxon>Cichorieae</taxon>
        <taxon>Lactucinae</taxon>
        <taxon>Lactuca</taxon>
    </lineage>
</organism>
<dbReference type="Proteomes" id="UP000235145">
    <property type="component" value="Unassembled WGS sequence"/>
</dbReference>
<dbReference type="GO" id="GO:0008270">
    <property type="term" value="F:zinc ion binding"/>
    <property type="evidence" value="ECO:0007669"/>
    <property type="project" value="UniProtKB-KW"/>
</dbReference>
<dbReference type="Gramene" id="rna-gnl|WGS:NBSK|LSAT_3X37960_mrna">
    <property type="protein sequence ID" value="cds-PLY66265.1"/>
    <property type="gene ID" value="gene-LSAT_3X37960"/>
</dbReference>
<dbReference type="PROSITE" id="PS51141">
    <property type="entry name" value="ZF_SBP"/>
    <property type="match status" value="1"/>
</dbReference>
<accession>A0A9R1XIZ6</accession>
<proteinExistence type="predicted"/>
<evidence type="ECO:0000313" key="12">
    <source>
        <dbReference type="EMBL" id="KAJ0216460.1"/>
    </source>
</evidence>
<evidence type="ECO:0000256" key="8">
    <source>
        <dbReference type="ARBA" id="ARBA00023242"/>
    </source>
</evidence>
<evidence type="ECO:0000256" key="5">
    <source>
        <dbReference type="ARBA" id="ARBA00023015"/>
    </source>
</evidence>
<dbReference type="EMBL" id="NBSK02000003">
    <property type="protein sequence ID" value="KAJ0216460.1"/>
    <property type="molecule type" value="Genomic_DNA"/>
</dbReference>
<dbReference type="OrthoDB" id="514967at2759"/>
<evidence type="ECO:0000256" key="6">
    <source>
        <dbReference type="ARBA" id="ARBA00023125"/>
    </source>
</evidence>
<evidence type="ECO:0000256" key="9">
    <source>
        <dbReference type="ARBA" id="ARBA00056472"/>
    </source>
</evidence>
<dbReference type="InterPro" id="IPR036893">
    <property type="entry name" value="SBP_sf"/>
</dbReference>
<keyword evidence="5" id="KW-0805">Transcription regulation</keyword>
<dbReference type="Gene3D" id="4.10.1100.10">
    <property type="entry name" value="Transcription factor, SBP-box domain"/>
    <property type="match status" value="1"/>
</dbReference>
<dbReference type="PANTHER" id="PTHR31251">
    <property type="entry name" value="SQUAMOSA PROMOTER-BINDING-LIKE PROTEIN 4"/>
    <property type="match status" value="1"/>
</dbReference>
<comment type="caution">
    <text evidence="12">The sequence shown here is derived from an EMBL/GenBank/DDBJ whole genome shotgun (WGS) entry which is preliminary data.</text>
</comment>
<reference evidence="12 13" key="1">
    <citation type="journal article" date="2017" name="Nat. Commun.">
        <title>Genome assembly with in vitro proximity ligation data and whole-genome triplication in lettuce.</title>
        <authorList>
            <person name="Reyes-Chin-Wo S."/>
            <person name="Wang Z."/>
            <person name="Yang X."/>
            <person name="Kozik A."/>
            <person name="Arikit S."/>
            <person name="Song C."/>
            <person name="Xia L."/>
            <person name="Froenicke L."/>
            <person name="Lavelle D.O."/>
            <person name="Truco M.J."/>
            <person name="Xia R."/>
            <person name="Zhu S."/>
            <person name="Xu C."/>
            <person name="Xu H."/>
            <person name="Xu X."/>
            <person name="Cox K."/>
            <person name="Korf I."/>
            <person name="Meyers B.C."/>
            <person name="Michelmore R.W."/>
        </authorList>
    </citation>
    <scope>NUCLEOTIDE SEQUENCE [LARGE SCALE GENOMIC DNA]</scope>
    <source>
        <strain evidence="13">cv. Salinas</strain>
        <tissue evidence="12">Seedlings</tissue>
    </source>
</reference>
<dbReference type="SUPFAM" id="SSF103612">
    <property type="entry name" value="SBT domain"/>
    <property type="match status" value="1"/>
</dbReference>
<dbReference type="PANTHER" id="PTHR31251:SF197">
    <property type="entry name" value="SQUAMOSA PROMOTER-BINDING-LIKE PROTEIN 16"/>
    <property type="match status" value="1"/>
</dbReference>
<feature type="domain" description="SBP-type" evidence="11">
    <location>
        <begin position="62"/>
        <end position="139"/>
    </location>
</feature>
<keyword evidence="3 10" id="KW-0863">Zinc-finger</keyword>
<evidence type="ECO:0000256" key="2">
    <source>
        <dbReference type="ARBA" id="ARBA00022723"/>
    </source>
</evidence>
<evidence type="ECO:0000259" key="11">
    <source>
        <dbReference type="PROSITE" id="PS51141"/>
    </source>
</evidence>
<gene>
    <name evidence="12" type="ORF">LSAT_V11C300116520</name>
</gene>
<evidence type="ECO:0000256" key="10">
    <source>
        <dbReference type="PROSITE-ProRule" id="PRU00470"/>
    </source>
</evidence>
<dbReference type="GO" id="GO:0005634">
    <property type="term" value="C:nucleus"/>
    <property type="evidence" value="ECO:0000318"/>
    <property type="project" value="GO_Central"/>
</dbReference>
<keyword evidence="8" id="KW-0539">Nucleus</keyword>
<dbReference type="GO" id="GO:0001216">
    <property type="term" value="F:DNA-binding transcription activator activity"/>
    <property type="evidence" value="ECO:0000318"/>
    <property type="project" value="GO_Central"/>
</dbReference>
<comment type="subcellular location">
    <subcellularLocation>
        <location evidence="1">Nucleus</location>
    </subcellularLocation>
</comment>
<evidence type="ECO:0000256" key="3">
    <source>
        <dbReference type="ARBA" id="ARBA00022771"/>
    </source>
</evidence>
<dbReference type="Pfam" id="PF03110">
    <property type="entry name" value="SBP"/>
    <property type="match status" value="1"/>
</dbReference>
<keyword evidence="2" id="KW-0479">Metal-binding</keyword>
<evidence type="ECO:0000256" key="7">
    <source>
        <dbReference type="ARBA" id="ARBA00023163"/>
    </source>
</evidence>
<dbReference type="SMR" id="A0A9R1XIZ6"/>
<comment type="function">
    <text evidence="9">Probable transcriptional factor. Binds to the promoter of the SQUAMOSA gene.</text>
</comment>
<evidence type="ECO:0000313" key="13">
    <source>
        <dbReference type="Proteomes" id="UP000235145"/>
    </source>
</evidence>
<keyword evidence="4" id="KW-0862">Zinc</keyword>
<evidence type="ECO:0000256" key="4">
    <source>
        <dbReference type="ARBA" id="ARBA00022833"/>
    </source>
</evidence>
<dbReference type="InterPro" id="IPR004333">
    <property type="entry name" value="SBP_dom"/>
</dbReference>
<name>A0A9R1XIZ6_LACSA</name>
<sequence>MEAESTKASSKAKVKMKKVLMNEHHGDGLLGCDGGDNSGGSFDGNVKKKKCGHSGGGATSGTRCCQAEKCTADLTEAKQYHRRHRVCELHAKAQVVIVAGNEQRFCQQCSRFHELLEFDDTKRSCRRRLAGHNERRRKSSSEIKGTRKTLACMEADGREMFQGSCERE</sequence>
<dbReference type="AlphaFoldDB" id="A0A9R1XIZ6"/>
<protein>
    <recommendedName>
        <fullName evidence="11">SBP-type domain-containing protein</fullName>
    </recommendedName>
</protein>
<keyword evidence="7" id="KW-0804">Transcription</keyword>
<keyword evidence="13" id="KW-1185">Reference proteome</keyword>
<keyword evidence="6" id="KW-0238">DNA-binding</keyword>
<dbReference type="InterPro" id="IPR044817">
    <property type="entry name" value="SBP-like"/>
</dbReference>
<dbReference type="FunFam" id="4.10.1100.10:FF:000001">
    <property type="entry name" value="Squamosa promoter-binding-like protein 14"/>
    <property type="match status" value="1"/>
</dbReference>